<accession>A0A5N6RR05</accession>
<sequence length="76" mass="8600">MDVHSSCKNPPMSSSCVNGTAVEKPRLVFKLKLSPAHNKEKKPCKVIKDREDENYTKATITISPRDPAIKPRRQPR</sequence>
<gene>
    <name evidence="1" type="ORF">FH972_019621</name>
</gene>
<name>A0A5N6RR05_9ROSI</name>
<evidence type="ECO:0000313" key="2">
    <source>
        <dbReference type="Proteomes" id="UP000327013"/>
    </source>
</evidence>
<organism evidence="1 2">
    <name type="scientific">Carpinus fangiana</name>
    <dbReference type="NCBI Taxonomy" id="176857"/>
    <lineage>
        <taxon>Eukaryota</taxon>
        <taxon>Viridiplantae</taxon>
        <taxon>Streptophyta</taxon>
        <taxon>Embryophyta</taxon>
        <taxon>Tracheophyta</taxon>
        <taxon>Spermatophyta</taxon>
        <taxon>Magnoliopsida</taxon>
        <taxon>eudicotyledons</taxon>
        <taxon>Gunneridae</taxon>
        <taxon>Pentapetalae</taxon>
        <taxon>rosids</taxon>
        <taxon>fabids</taxon>
        <taxon>Fagales</taxon>
        <taxon>Betulaceae</taxon>
        <taxon>Carpinus</taxon>
    </lineage>
</organism>
<dbReference type="EMBL" id="CM017328">
    <property type="protein sequence ID" value="KAE8124765.1"/>
    <property type="molecule type" value="Genomic_DNA"/>
</dbReference>
<keyword evidence="2" id="KW-1185">Reference proteome</keyword>
<reference evidence="1 2" key="1">
    <citation type="submission" date="2019-06" db="EMBL/GenBank/DDBJ databases">
        <title>A chromosomal-level reference genome of Carpinus fangiana (Coryloideae, Betulaceae).</title>
        <authorList>
            <person name="Yang X."/>
            <person name="Wang Z."/>
            <person name="Zhang L."/>
            <person name="Hao G."/>
            <person name="Liu J."/>
            <person name="Yang Y."/>
        </authorList>
    </citation>
    <scope>NUCLEOTIDE SEQUENCE [LARGE SCALE GENOMIC DNA]</scope>
    <source>
        <strain evidence="1">Cfa_2016G</strain>
        <tissue evidence="1">Leaf</tissue>
    </source>
</reference>
<proteinExistence type="predicted"/>
<evidence type="ECO:0000313" key="1">
    <source>
        <dbReference type="EMBL" id="KAE8124765.1"/>
    </source>
</evidence>
<dbReference type="Proteomes" id="UP000327013">
    <property type="component" value="Chromosome 8"/>
</dbReference>
<dbReference type="AlphaFoldDB" id="A0A5N6RR05"/>
<protein>
    <submittedName>
        <fullName evidence="1">Uncharacterized protein</fullName>
    </submittedName>
</protein>